<evidence type="ECO:0000313" key="2">
    <source>
        <dbReference type="EMBL" id="RFU14948.1"/>
    </source>
</evidence>
<name>A0A372IJ92_9BACT</name>
<evidence type="ECO:0008006" key="4">
    <source>
        <dbReference type="Google" id="ProtNLM"/>
    </source>
</evidence>
<reference evidence="2 3" key="1">
    <citation type="submission" date="2018-08" db="EMBL/GenBank/DDBJ databases">
        <title>Acidipila sp. 4G-K13, an acidobacterium isolated from forest soil.</title>
        <authorList>
            <person name="Gao Z.-H."/>
            <person name="Qiu L.-H."/>
        </authorList>
    </citation>
    <scope>NUCLEOTIDE SEQUENCE [LARGE SCALE GENOMIC DNA]</scope>
    <source>
        <strain evidence="2 3">4G-K13</strain>
    </source>
</reference>
<feature type="compositionally biased region" description="Acidic residues" evidence="1">
    <location>
        <begin position="28"/>
        <end position="38"/>
    </location>
</feature>
<dbReference type="OrthoDB" id="9796641at2"/>
<evidence type="ECO:0000313" key="3">
    <source>
        <dbReference type="Proteomes" id="UP000264702"/>
    </source>
</evidence>
<dbReference type="RefSeq" id="WP_117303302.1">
    <property type="nucleotide sequence ID" value="NZ_QVQT02000008.1"/>
</dbReference>
<gene>
    <name evidence="2" type="ORF">D0Y96_19235</name>
</gene>
<dbReference type="EMBL" id="QVQT01000008">
    <property type="protein sequence ID" value="RFU14948.1"/>
    <property type="molecule type" value="Genomic_DNA"/>
</dbReference>
<dbReference type="Proteomes" id="UP000264702">
    <property type="component" value="Unassembled WGS sequence"/>
</dbReference>
<protein>
    <recommendedName>
        <fullName evidence="4">BrnA antitoxin family protein</fullName>
    </recommendedName>
</protein>
<comment type="caution">
    <text evidence="2">The sequence shown here is derived from an EMBL/GenBank/DDBJ whole genome shotgun (WGS) entry which is preliminary data.</text>
</comment>
<dbReference type="InterPro" id="IPR025528">
    <property type="entry name" value="BrnA_antitoxin"/>
</dbReference>
<sequence length="109" mass="12625">MRRPKIKSQTDWERVKRESGADAPIAWEPEDGPYDPNDEAAVEAYWKAATIVRRPGQRGPQKAPTKERITIRLSHDIVEHFRSTGGGWQTRMDEALREWMKGRRKKAAK</sequence>
<keyword evidence="3" id="KW-1185">Reference proteome</keyword>
<feature type="compositionally biased region" description="Basic and acidic residues" evidence="1">
    <location>
        <begin position="8"/>
        <end position="20"/>
    </location>
</feature>
<organism evidence="2 3">
    <name type="scientific">Paracidobacterium acidisoli</name>
    <dbReference type="NCBI Taxonomy" id="2303751"/>
    <lineage>
        <taxon>Bacteria</taxon>
        <taxon>Pseudomonadati</taxon>
        <taxon>Acidobacteriota</taxon>
        <taxon>Terriglobia</taxon>
        <taxon>Terriglobales</taxon>
        <taxon>Acidobacteriaceae</taxon>
        <taxon>Paracidobacterium</taxon>
    </lineage>
</organism>
<accession>A0A372IJ92</accession>
<evidence type="ECO:0000256" key="1">
    <source>
        <dbReference type="SAM" id="MobiDB-lite"/>
    </source>
</evidence>
<feature type="region of interest" description="Disordered" evidence="1">
    <location>
        <begin position="1"/>
        <end position="38"/>
    </location>
</feature>
<dbReference type="AlphaFoldDB" id="A0A372IJ92"/>
<proteinExistence type="predicted"/>
<dbReference type="Pfam" id="PF14384">
    <property type="entry name" value="BrnA_antitoxin"/>
    <property type="match status" value="1"/>
</dbReference>